<keyword evidence="4 7" id="KW-1133">Transmembrane helix</keyword>
<feature type="transmembrane region" description="Helical" evidence="7">
    <location>
        <begin position="53"/>
        <end position="71"/>
    </location>
</feature>
<feature type="transmembrane region" description="Helical" evidence="7">
    <location>
        <begin position="424"/>
        <end position="441"/>
    </location>
</feature>
<evidence type="ECO:0000256" key="2">
    <source>
        <dbReference type="ARBA" id="ARBA00022475"/>
    </source>
</evidence>
<dbReference type="NCBIfam" id="TIGR00360">
    <property type="entry name" value="ComEC_N-term"/>
    <property type="match status" value="1"/>
</dbReference>
<feature type="transmembrane region" description="Helical" evidence="7">
    <location>
        <begin position="508"/>
        <end position="529"/>
    </location>
</feature>
<evidence type="ECO:0000313" key="9">
    <source>
        <dbReference type="EMBL" id="ADP36149.1"/>
    </source>
</evidence>
<keyword evidence="5 7" id="KW-0472">Membrane</keyword>
<feature type="transmembrane region" description="Helical" evidence="7">
    <location>
        <begin position="401"/>
        <end position="417"/>
    </location>
</feature>
<evidence type="ECO:0000256" key="3">
    <source>
        <dbReference type="ARBA" id="ARBA00022692"/>
    </source>
</evidence>
<reference evidence="9 10" key="1">
    <citation type="journal article" date="2010" name="Proc. Natl. Acad. Sci. U.S.A.">
        <title>Genome analysis of Bifidobacterium bifidum PRL2010 reveals metabolic pathways for host-derived glycan foraging.</title>
        <authorList>
            <person name="Turroni F."/>
            <person name="Bottacini F."/>
            <person name="Foroni E."/>
            <person name="Mulder I."/>
            <person name="Kim J.H."/>
            <person name="Zomer A."/>
            <person name="Sanchez B."/>
            <person name="Bidossi A."/>
            <person name="Ferrarini A."/>
            <person name="Giubellini V."/>
            <person name="Delledonne M."/>
            <person name="Henrissat B."/>
            <person name="Coutinho P."/>
            <person name="Oggioni M."/>
            <person name="Fitzgerald G.F."/>
            <person name="Mills D."/>
            <person name="Margolles A."/>
            <person name="Kelly D."/>
            <person name="van Sinderen D."/>
            <person name="Ventura M."/>
        </authorList>
    </citation>
    <scope>NUCLEOTIDE SEQUENCE [LARGE SCALE GENOMIC DNA]</scope>
    <source>
        <strain evidence="9 10">PRL2010</strain>
    </source>
</reference>
<dbReference type="HOGENOM" id="CLU_027482_0_0_11"/>
<dbReference type="InterPro" id="IPR004477">
    <property type="entry name" value="ComEC_N"/>
</dbReference>
<dbReference type="OrthoDB" id="7177610at2"/>
<feature type="transmembrane region" description="Helical" evidence="7">
    <location>
        <begin position="568"/>
        <end position="592"/>
    </location>
</feature>
<dbReference type="InterPro" id="IPR052159">
    <property type="entry name" value="Competence_DNA_uptake"/>
</dbReference>
<dbReference type="GO" id="GO:0005886">
    <property type="term" value="C:plasma membrane"/>
    <property type="evidence" value="ECO:0007669"/>
    <property type="project" value="UniProtKB-SubCell"/>
</dbReference>
<accession>A0A0H3ED05</accession>
<dbReference type="PANTHER" id="PTHR30619">
    <property type="entry name" value="DNA INTERNALIZATION/COMPETENCE PROTEIN COMEC/REC2"/>
    <property type="match status" value="1"/>
</dbReference>
<feature type="transmembrane region" description="Helical" evidence="7">
    <location>
        <begin position="536"/>
        <end position="556"/>
    </location>
</feature>
<sequence length="689" mass="72999">MRDDGHMQGGGCHDRRRRNHTGRRRDSTDGHRERPSSRAFAIRRENGGRDFRMLPAALTAWMASAAAHQWWRWLTLMDDDPMSVTGYAIGALAVMLLPVALVVPSLAAHGLIRPLRASLGDAVAVMAVAGLLSAAAAVTADSVRWHDAAHVQARDGPADVVAVVRVRSPAVSSTVRGSDCQVDGRVVSLSIRRSPANPLSERSTVPSRADIRVLLSGDVCSALTDTAVYRFPGTLSTASYGRQPLWLTCDDMRVPDVVSAPSGTARIVKAMQQGLLRACDRLSDQARVLVPGLTVGVLGQDVVRVRDTASGAASHGSEEGLSSGTERVGGVDAAYAALLEEQFRRSGIMHLMAVSGGHFMVIAGLVHRLCSRVLAPRWATGLVMAVSDVMLAIVVFPSDSVLRALLMGLFGAAAVAAGRRGQSVSSLSWTVIIVLLIAPSMSVSYGFALSCAAVLGIVLFAGPLTDWLACMLPRLLSAPLAMTIAAQSLTLPIQILMDPQLPLASVPANLLVGPVVGFATMAGLVALFISWLMPQCGYVLAWIAGCGTSVMERVAAMVSDNEFATMPWAGGIPGALLMVLVESACATVLILATRWLRLLRSDGSGDGGQSFRPRLRDRIRIWWSQTVTMFDGDTDGGDRPVPRTKVAAGAIPVASMTGAHDGSCPAVWEDGDHGKQGRLASPVHHRVRR</sequence>
<dbReference type="eggNOG" id="COG0658">
    <property type="taxonomic scope" value="Bacteria"/>
</dbReference>
<feature type="transmembrane region" description="Helical" evidence="7">
    <location>
        <begin position="447"/>
        <end position="468"/>
    </location>
</feature>
<evidence type="ECO:0000256" key="5">
    <source>
        <dbReference type="ARBA" id="ARBA00023136"/>
    </source>
</evidence>
<feature type="transmembrane region" description="Helical" evidence="7">
    <location>
        <begin position="475"/>
        <end position="496"/>
    </location>
</feature>
<feature type="domain" description="ComEC/Rec2-related protein" evidence="8">
    <location>
        <begin position="339"/>
        <end position="590"/>
    </location>
</feature>
<dbReference type="EMBL" id="CP001840">
    <property type="protein sequence ID" value="ADP36149.1"/>
    <property type="molecule type" value="Genomic_DNA"/>
</dbReference>
<feature type="compositionally biased region" description="Basic residues" evidence="6">
    <location>
        <begin position="14"/>
        <end position="23"/>
    </location>
</feature>
<evidence type="ECO:0000256" key="4">
    <source>
        <dbReference type="ARBA" id="ARBA00022989"/>
    </source>
</evidence>
<organism evidence="9 10">
    <name type="scientific">Bifidobacterium bifidum (strain PRL2010)</name>
    <dbReference type="NCBI Taxonomy" id="702459"/>
    <lineage>
        <taxon>Bacteria</taxon>
        <taxon>Bacillati</taxon>
        <taxon>Actinomycetota</taxon>
        <taxon>Actinomycetes</taxon>
        <taxon>Bifidobacteriales</taxon>
        <taxon>Bifidobacteriaceae</taxon>
        <taxon>Bifidobacterium</taxon>
    </lineage>
</organism>
<evidence type="ECO:0000313" key="10">
    <source>
        <dbReference type="Proteomes" id="UP000002312"/>
    </source>
</evidence>
<feature type="transmembrane region" description="Helical" evidence="7">
    <location>
        <begin position="347"/>
        <end position="366"/>
    </location>
</feature>
<evidence type="ECO:0000256" key="7">
    <source>
        <dbReference type="SAM" id="Phobius"/>
    </source>
</evidence>
<dbReference type="AlphaFoldDB" id="A0A0H3ED05"/>
<evidence type="ECO:0000256" key="1">
    <source>
        <dbReference type="ARBA" id="ARBA00004651"/>
    </source>
</evidence>
<evidence type="ECO:0000256" key="6">
    <source>
        <dbReference type="SAM" id="MobiDB-lite"/>
    </source>
</evidence>
<dbReference type="Proteomes" id="UP000002312">
    <property type="component" value="Chromosome"/>
</dbReference>
<gene>
    <name evidence="9" type="ordered locus">BBPR_1083</name>
</gene>
<dbReference type="KEGG" id="bbp:BBPR_1083"/>
<dbReference type="PATRIC" id="fig|702459.3.peg.1120"/>
<feature type="transmembrane region" description="Helical" evidence="7">
    <location>
        <begin position="378"/>
        <end position="395"/>
    </location>
</feature>
<feature type="compositionally biased region" description="Basic and acidic residues" evidence="6">
    <location>
        <begin position="24"/>
        <end position="39"/>
    </location>
</feature>
<feature type="transmembrane region" description="Helical" evidence="7">
    <location>
        <begin position="86"/>
        <end position="107"/>
    </location>
</feature>
<keyword evidence="3 7" id="KW-0812">Transmembrane</keyword>
<dbReference type="PANTHER" id="PTHR30619:SF7">
    <property type="entry name" value="BETA-LACTAMASE DOMAIN PROTEIN"/>
    <property type="match status" value="1"/>
</dbReference>
<protein>
    <recommendedName>
        <fullName evidence="8">ComEC/Rec2-related protein domain-containing protein</fullName>
    </recommendedName>
</protein>
<comment type="subcellular location">
    <subcellularLocation>
        <location evidence="1">Cell membrane</location>
        <topology evidence="1">Multi-pass membrane protein</topology>
    </subcellularLocation>
</comment>
<name>A0A0H3ED05_BIFBP</name>
<keyword evidence="2" id="KW-1003">Cell membrane</keyword>
<dbReference type="Pfam" id="PF03772">
    <property type="entry name" value="Competence"/>
    <property type="match status" value="1"/>
</dbReference>
<feature type="region of interest" description="Disordered" evidence="6">
    <location>
        <begin position="1"/>
        <end position="39"/>
    </location>
</feature>
<feature type="transmembrane region" description="Helical" evidence="7">
    <location>
        <begin position="119"/>
        <end position="138"/>
    </location>
</feature>
<evidence type="ECO:0000259" key="8">
    <source>
        <dbReference type="Pfam" id="PF03772"/>
    </source>
</evidence>
<proteinExistence type="predicted"/>